<proteinExistence type="predicted"/>
<dbReference type="AlphaFoldDB" id="A0A922MJP2"/>
<feature type="signal peptide" evidence="1">
    <location>
        <begin position="1"/>
        <end position="17"/>
    </location>
</feature>
<feature type="chain" id="PRO_5037748085" description="TIL domain-containing protein" evidence="1">
    <location>
        <begin position="18"/>
        <end position="320"/>
    </location>
</feature>
<evidence type="ECO:0000259" key="2">
    <source>
        <dbReference type="Pfam" id="PF01826"/>
    </source>
</evidence>
<dbReference type="Proteomes" id="UP000814243">
    <property type="component" value="Unassembled WGS sequence"/>
</dbReference>
<gene>
    <name evidence="3" type="ORF">HF086_013369</name>
</gene>
<dbReference type="InterPro" id="IPR036084">
    <property type="entry name" value="Ser_inhib-like_sf"/>
</dbReference>
<dbReference type="Gene3D" id="2.10.25.10">
    <property type="entry name" value="Laminin"/>
    <property type="match status" value="1"/>
</dbReference>
<reference evidence="3" key="1">
    <citation type="journal article" date="2021" name="G3 (Bethesda)">
        <title>Genome and transcriptome analysis of the beet armyworm Spodoptera exigua reveals targets for pest control. .</title>
        <authorList>
            <person name="Simon S."/>
            <person name="Breeschoten T."/>
            <person name="Jansen H.J."/>
            <person name="Dirks R.P."/>
            <person name="Schranz M.E."/>
            <person name="Ros V.I.D."/>
        </authorList>
    </citation>
    <scope>NUCLEOTIDE SEQUENCE</scope>
    <source>
        <strain evidence="3">TB_SE_WUR_2020</strain>
    </source>
</reference>
<dbReference type="EMBL" id="JACEFF010000432">
    <property type="protein sequence ID" value="KAH9637883.1"/>
    <property type="molecule type" value="Genomic_DNA"/>
</dbReference>
<evidence type="ECO:0000313" key="4">
    <source>
        <dbReference type="Proteomes" id="UP000814243"/>
    </source>
</evidence>
<dbReference type="Pfam" id="PF01826">
    <property type="entry name" value="TIL"/>
    <property type="match status" value="1"/>
</dbReference>
<name>A0A922MJP2_SPOEX</name>
<dbReference type="InterPro" id="IPR002919">
    <property type="entry name" value="TIL_dom"/>
</dbReference>
<accession>A0A922MJP2</accession>
<organism evidence="3 4">
    <name type="scientific">Spodoptera exigua</name>
    <name type="common">Beet armyworm</name>
    <name type="synonym">Noctua fulgens</name>
    <dbReference type="NCBI Taxonomy" id="7107"/>
    <lineage>
        <taxon>Eukaryota</taxon>
        <taxon>Metazoa</taxon>
        <taxon>Ecdysozoa</taxon>
        <taxon>Arthropoda</taxon>
        <taxon>Hexapoda</taxon>
        <taxon>Insecta</taxon>
        <taxon>Pterygota</taxon>
        <taxon>Neoptera</taxon>
        <taxon>Endopterygota</taxon>
        <taxon>Lepidoptera</taxon>
        <taxon>Glossata</taxon>
        <taxon>Ditrysia</taxon>
        <taxon>Noctuoidea</taxon>
        <taxon>Noctuidae</taxon>
        <taxon>Amphipyrinae</taxon>
        <taxon>Spodoptera</taxon>
    </lineage>
</organism>
<keyword evidence="1" id="KW-0732">Signal</keyword>
<evidence type="ECO:0000313" key="3">
    <source>
        <dbReference type="EMBL" id="KAH9637883.1"/>
    </source>
</evidence>
<dbReference type="SUPFAM" id="SSF57567">
    <property type="entry name" value="Serine protease inhibitors"/>
    <property type="match status" value="1"/>
</dbReference>
<protein>
    <recommendedName>
        <fullName evidence="2">TIL domain-containing protein</fullName>
    </recommendedName>
</protein>
<evidence type="ECO:0000256" key="1">
    <source>
        <dbReference type="SAM" id="SignalP"/>
    </source>
</evidence>
<sequence>MLTKVILLVFYVRTVLFYRTSKCLQPNEQFSLCGWRCPPTCVNLRLLASEDGRCPSIWDCHVGCRCSAGFVRDEYSKGCVLVQNCPVTMKAVLLSGVFAVVVLMVAGAPATTEAELQQTMTEQQMEDFLRERRTPYHGQVVSSCGHLPTTSYGGESYNHGYLPHSVPHYGYPSHYRTVEDPEMMQFSDMDHFMAGQMTGHVPMARLGGYGAAASVSPIAGIGGRVLSQAGAGTALGLFPNANVGGCGVPLLFSCSPSIVSGQLVQSAAAQSHAAPAYSAPTNSYRMVDEPVQHRALEQHEDLLSHEQAAMNHETSQVMHQ</sequence>
<comment type="caution">
    <text evidence="3">The sequence shown here is derived from an EMBL/GenBank/DDBJ whole genome shotgun (WGS) entry which is preliminary data.</text>
</comment>
<dbReference type="CDD" id="cd19941">
    <property type="entry name" value="TIL"/>
    <property type="match status" value="1"/>
</dbReference>
<feature type="domain" description="TIL" evidence="2">
    <location>
        <begin position="25"/>
        <end position="85"/>
    </location>
</feature>